<dbReference type="GO" id="GO:0008254">
    <property type="term" value="F:3'-nucleotidase activity"/>
    <property type="evidence" value="ECO:0007669"/>
    <property type="project" value="TreeGrafter"/>
</dbReference>
<evidence type="ECO:0000313" key="11">
    <source>
        <dbReference type="EMBL" id="MBD2185420.1"/>
    </source>
</evidence>
<evidence type="ECO:0000256" key="3">
    <source>
        <dbReference type="ARBA" id="ARBA00004496"/>
    </source>
</evidence>
<evidence type="ECO:0000256" key="6">
    <source>
        <dbReference type="ARBA" id="ARBA00022723"/>
    </source>
</evidence>
<dbReference type="Gene3D" id="3.40.1210.10">
    <property type="entry name" value="Survival protein SurE-like phosphatase/nucleotidase"/>
    <property type="match status" value="1"/>
</dbReference>
<evidence type="ECO:0000256" key="2">
    <source>
        <dbReference type="ARBA" id="ARBA00001946"/>
    </source>
</evidence>
<dbReference type="HAMAP" id="MF_00060">
    <property type="entry name" value="SurE"/>
    <property type="match status" value="1"/>
</dbReference>
<keyword evidence="5 9" id="KW-0963">Cytoplasm</keyword>
<evidence type="ECO:0000313" key="12">
    <source>
        <dbReference type="Proteomes" id="UP000641646"/>
    </source>
</evidence>
<reference evidence="11" key="2">
    <citation type="submission" date="2020-08" db="EMBL/GenBank/DDBJ databases">
        <authorList>
            <person name="Chen M."/>
            <person name="Teng W."/>
            <person name="Zhao L."/>
            <person name="Hu C."/>
            <person name="Zhou Y."/>
            <person name="Han B."/>
            <person name="Song L."/>
            <person name="Shu W."/>
        </authorList>
    </citation>
    <scope>NUCLEOTIDE SEQUENCE</scope>
    <source>
        <strain evidence="11">FACHB-1375</strain>
    </source>
</reference>
<dbReference type="AlphaFoldDB" id="A0A926ZJZ6"/>
<keyword evidence="7 9" id="KW-0547">Nucleotide-binding</keyword>
<comment type="subcellular location">
    <subcellularLocation>
        <location evidence="3 9">Cytoplasm</location>
    </subcellularLocation>
</comment>
<reference evidence="11" key="1">
    <citation type="journal article" date="2015" name="ISME J.">
        <title>Draft Genome Sequence of Streptomyces incarnatus NRRL8089, which Produces the Nucleoside Antibiotic Sinefungin.</title>
        <authorList>
            <person name="Oshima K."/>
            <person name="Hattori M."/>
            <person name="Shimizu H."/>
            <person name="Fukuda K."/>
            <person name="Nemoto M."/>
            <person name="Inagaki K."/>
            <person name="Tamura T."/>
        </authorList>
    </citation>
    <scope>NUCLEOTIDE SEQUENCE</scope>
    <source>
        <strain evidence="11">FACHB-1375</strain>
    </source>
</reference>
<dbReference type="NCBIfam" id="NF001492">
    <property type="entry name" value="PRK00346.2-2"/>
    <property type="match status" value="1"/>
</dbReference>
<evidence type="ECO:0000256" key="1">
    <source>
        <dbReference type="ARBA" id="ARBA00000815"/>
    </source>
</evidence>
<evidence type="ECO:0000256" key="9">
    <source>
        <dbReference type="HAMAP-Rule" id="MF_00060"/>
    </source>
</evidence>
<dbReference type="GO" id="GO:0004309">
    <property type="term" value="F:exopolyphosphatase activity"/>
    <property type="evidence" value="ECO:0007669"/>
    <property type="project" value="TreeGrafter"/>
</dbReference>
<accession>A0A926ZJZ6</accession>
<dbReference type="InterPro" id="IPR002828">
    <property type="entry name" value="SurE-like_Pase/nucleotidase"/>
</dbReference>
<dbReference type="NCBIfam" id="TIGR00087">
    <property type="entry name" value="surE"/>
    <property type="match status" value="1"/>
</dbReference>
<evidence type="ECO:0000256" key="5">
    <source>
        <dbReference type="ARBA" id="ARBA00022490"/>
    </source>
</evidence>
<comment type="function">
    <text evidence="9">Nucleotidase that shows phosphatase activity on nucleoside 5'-monophosphates.</text>
</comment>
<dbReference type="GO" id="GO:0008253">
    <property type="term" value="F:5'-nucleotidase activity"/>
    <property type="evidence" value="ECO:0007669"/>
    <property type="project" value="UniProtKB-UniRule"/>
</dbReference>
<dbReference type="Pfam" id="PF01975">
    <property type="entry name" value="SurE"/>
    <property type="match status" value="1"/>
</dbReference>
<keyword evidence="8 9" id="KW-0378">Hydrolase</keyword>
<feature type="binding site" evidence="9">
    <location>
        <position position="40"/>
    </location>
    <ligand>
        <name>a divalent metal cation</name>
        <dbReference type="ChEBI" id="CHEBI:60240"/>
    </ligand>
</feature>
<dbReference type="EMBL" id="JACJPW010000120">
    <property type="protein sequence ID" value="MBD2185420.1"/>
    <property type="molecule type" value="Genomic_DNA"/>
</dbReference>
<comment type="cofactor">
    <cofactor evidence="9">
        <name>a divalent metal cation</name>
        <dbReference type="ChEBI" id="CHEBI:60240"/>
    </cofactor>
    <text evidence="9">Binds 1 divalent metal cation per subunit.</text>
</comment>
<evidence type="ECO:0000256" key="7">
    <source>
        <dbReference type="ARBA" id="ARBA00022741"/>
    </source>
</evidence>
<dbReference type="InterPro" id="IPR036523">
    <property type="entry name" value="SurE-like_sf"/>
</dbReference>
<dbReference type="PANTHER" id="PTHR30457:SF12">
    <property type="entry name" value="5'_3'-NUCLEOTIDASE SURE"/>
    <property type="match status" value="1"/>
</dbReference>
<protein>
    <recommendedName>
        <fullName evidence="9">5'-nucleotidase SurE</fullName>
        <ecNumber evidence="9">3.1.3.5</ecNumber>
    </recommendedName>
    <alternativeName>
        <fullName evidence="9">Nucleoside 5'-monophosphate phosphohydrolase</fullName>
    </alternativeName>
</protein>
<feature type="binding site" evidence="9">
    <location>
        <position position="9"/>
    </location>
    <ligand>
        <name>a divalent metal cation</name>
        <dbReference type="ChEBI" id="CHEBI:60240"/>
    </ligand>
</feature>
<dbReference type="GO" id="GO:0046872">
    <property type="term" value="F:metal ion binding"/>
    <property type="evidence" value="ECO:0007669"/>
    <property type="project" value="UniProtKB-UniRule"/>
</dbReference>
<dbReference type="RefSeq" id="WP_190473725.1">
    <property type="nucleotide sequence ID" value="NZ_JACJPW010000120.1"/>
</dbReference>
<feature type="domain" description="Survival protein SurE-like phosphatase/nucleotidase" evidence="10">
    <location>
        <begin position="4"/>
        <end position="189"/>
    </location>
</feature>
<evidence type="ECO:0000256" key="8">
    <source>
        <dbReference type="ARBA" id="ARBA00022801"/>
    </source>
</evidence>
<proteinExistence type="inferred from homology"/>
<dbReference type="GO" id="GO:0000166">
    <property type="term" value="F:nucleotide binding"/>
    <property type="evidence" value="ECO:0007669"/>
    <property type="project" value="UniProtKB-KW"/>
</dbReference>
<feature type="binding site" evidence="9">
    <location>
        <position position="8"/>
    </location>
    <ligand>
        <name>a divalent metal cation</name>
        <dbReference type="ChEBI" id="CHEBI:60240"/>
    </ligand>
</feature>
<organism evidence="11 12">
    <name type="scientific">Aerosakkonema funiforme FACHB-1375</name>
    <dbReference type="NCBI Taxonomy" id="2949571"/>
    <lineage>
        <taxon>Bacteria</taxon>
        <taxon>Bacillati</taxon>
        <taxon>Cyanobacteriota</taxon>
        <taxon>Cyanophyceae</taxon>
        <taxon>Oscillatoriophycideae</taxon>
        <taxon>Aerosakkonematales</taxon>
        <taxon>Aerosakkonemataceae</taxon>
        <taxon>Aerosakkonema</taxon>
    </lineage>
</organism>
<sequence>MKLLISNDDGIFALGIRTLANALAEAGHDVSVVCPDRERSATGHGLTLHDPIRAEVVQSTFHPSIKAWACSGTPSDCVKLGLWALLDSPPDYVISGINQGSNLGTDILYSGTVSAAMEGVIEGIPGIAISLTSFACRDFAPAAQFACLLLEQLAQQPLPQLMLLNVNVPPVKWDAIAGVTITRQGVRRYFDVFEKRVDPRGKTYYWLTGELQEELEPKTQPHLPFDIPTDVKAIRDNYITITPLQYDLTSATGLNNLKELKFNFPAKGNED</sequence>
<name>A0A926ZJZ6_9CYAN</name>
<gene>
    <name evidence="9 11" type="primary">surE</name>
    <name evidence="11" type="ORF">H6G03_30825</name>
</gene>
<comment type="similarity">
    <text evidence="4 9">Belongs to the SurE nucleotidase family.</text>
</comment>
<comment type="catalytic activity">
    <reaction evidence="1 9">
        <text>a ribonucleoside 5'-phosphate + H2O = a ribonucleoside + phosphate</text>
        <dbReference type="Rhea" id="RHEA:12484"/>
        <dbReference type="ChEBI" id="CHEBI:15377"/>
        <dbReference type="ChEBI" id="CHEBI:18254"/>
        <dbReference type="ChEBI" id="CHEBI:43474"/>
        <dbReference type="ChEBI" id="CHEBI:58043"/>
        <dbReference type="EC" id="3.1.3.5"/>
    </reaction>
</comment>
<dbReference type="GO" id="GO:0005737">
    <property type="term" value="C:cytoplasm"/>
    <property type="evidence" value="ECO:0007669"/>
    <property type="project" value="UniProtKB-SubCell"/>
</dbReference>
<dbReference type="FunFam" id="3.40.1210.10:FF:000001">
    <property type="entry name" value="5'/3'-nucleotidase SurE"/>
    <property type="match status" value="1"/>
</dbReference>
<dbReference type="InterPro" id="IPR030048">
    <property type="entry name" value="SurE"/>
</dbReference>
<comment type="cofactor">
    <cofactor evidence="2">
        <name>Mg(2+)</name>
        <dbReference type="ChEBI" id="CHEBI:18420"/>
    </cofactor>
</comment>
<dbReference type="PANTHER" id="PTHR30457">
    <property type="entry name" value="5'-NUCLEOTIDASE SURE"/>
    <property type="match status" value="1"/>
</dbReference>
<evidence type="ECO:0000259" key="10">
    <source>
        <dbReference type="Pfam" id="PF01975"/>
    </source>
</evidence>
<keyword evidence="6 9" id="KW-0479">Metal-binding</keyword>
<feature type="binding site" evidence="9">
    <location>
        <position position="98"/>
    </location>
    <ligand>
        <name>a divalent metal cation</name>
        <dbReference type="ChEBI" id="CHEBI:60240"/>
    </ligand>
</feature>
<keyword evidence="12" id="KW-1185">Reference proteome</keyword>
<dbReference type="EC" id="3.1.3.5" evidence="9"/>
<evidence type="ECO:0000256" key="4">
    <source>
        <dbReference type="ARBA" id="ARBA00011062"/>
    </source>
</evidence>
<dbReference type="NCBIfam" id="NF001490">
    <property type="entry name" value="PRK00346.1-4"/>
    <property type="match status" value="1"/>
</dbReference>
<comment type="caution">
    <text evidence="11">The sequence shown here is derived from an EMBL/GenBank/DDBJ whole genome shotgun (WGS) entry which is preliminary data.</text>
</comment>
<dbReference type="SUPFAM" id="SSF64167">
    <property type="entry name" value="SurE-like"/>
    <property type="match status" value="1"/>
</dbReference>
<dbReference type="Proteomes" id="UP000641646">
    <property type="component" value="Unassembled WGS sequence"/>
</dbReference>